<dbReference type="GO" id="GO:0003906">
    <property type="term" value="F:DNA-(apurinic or apyrimidinic site) endonuclease activity"/>
    <property type="evidence" value="ECO:0007669"/>
    <property type="project" value="InterPro"/>
</dbReference>
<evidence type="ECO:0000313" key="3">
    <source>
        <dbReference type="Proteomes" id="UP000515162"/>
    </source>
</evidence>
<dbReference type="GO" id="GO:0035861">
    <property type="term" value="C:site of double-strand break"/>
    <property type="evidence" value="ECO:0007669"/>
    <property type="project" value="TreeGrafter"/>
</dbReference>
<proteinExistence type="predicted"/>
<feature type="region of interest" description="Disordered" evidence="1">
    <location>
        <begin position="148"/>
        <end position="271"/>
    </location>
</feature>
<dbReference type="RefSeq" id="XP_033167139.1">
    <property type="nucleotide sequence ID" value="XM_033311248.1"/>
</dbReference>
<feature type="domain" description="PBZ-type" evidence="2">
    <location>
        <begin position="178"/>
        <end position="202"/>
    </location>
</feature>
<sequence>MSATEEVESVANEEAAINRPTADSGAKRKSSEDITHNGNANCGAEDGRRKRVKSEEPVASIKDETNSEVPIKIKAEPVEDEEHKDDPTDEHSTAIKIKTEPADNGKPNAGAVVKTEPTNSNARDAVDESTVSSSSIRTSCRFGIRCYRRNPAHRSAEAHPGDQDYRRPNFPAPPIGTPDCPFGNACYRRNPVHFQDYSHPADFNSAQNIRNRLRQRRAQRQNDDDSGTEEEDEAFGGDNDKDADYRPGADIDEDEDDELDDSQPISGDDYD</sequence>
<dbReference type="Pfam" id="PF10283">
    <property type="entry name" value="zf-CCHH"/>
    <property type="match status" value="2"/>
</dbReference>
<reference evidence="4" key="1">
    <citation type="submission" date="2025-08" db="UniProtKB">
        <authorList>
            <consortium name="RefSeq"/>
        </authorList>
    </citation>
    <scope>IDENTIFICATION</scope>
    <source>
        <strain evidence="4">Mau12</strain>
        <tissue evidence="4">Whole Body</tissue>
    </source>
</reference>
<feature type="compositionally biased region" description="Acidic residues" evidence="1">
    <location>
        <begin position="224"/>
        <end position="235"/>
    </location>
</feature>
<dbReference type="Proteomes" id="UP000515162">
    <property type="component" value="Chromosome 3R"/>
</dbReference>
<dbReference type="PANTHER" id="PTHR21315:SF2">
    <property type="entry name" value="APRATAXIN AND PNK-LIKE FACTOR"/>
    <property type="match status" value="1"/>
</dbReference>
<dbReference type="GO" id="GO:0005634">
    <property type="term" value="C:nucleus"/>
    <property type="evidence" value="ECO:0007669"/>
    <property type="project" value="TreeGrafter"/>
</dbReference>
<dbReference type="AlphaFoldDB" id="A0A6P8KT85"/>
<dbReference type="GeneID" id="117145551"/>
<feature type="compositionally biased region" description="Basic and acidic residues" evidence="1">
    <location>
        <begin position="238"/>
        <end position="249"/>
    </location>
</feature>
<feature type="compositionally biased region" description="Basic and acidic residues" evidence="1">
    <location>
        <begin position="25"/>
        <end position="35"/>
    </location>
</feature>
<protein>
    <submittedName>
        <fullName evidence="4">Aprataxin and PNK-like factor isoform X1</fullName>
    </submittedName>
</protein>
<feature type="compositionally biased region" description="Basic and acidic residues" evidence="1">
    <location>
        <begin position="45"/>
        <end position="77"/>
    </location>
</feature>
<evidence type="ECO:0000256" key="1">
    <source>
        <dbReference type="SAM" id="MobiDB-lite"/>
    </source>
</evidence>
<accession>A0A6P8KT85</accession>
<feature type="domain" description="PBZ-type" evidence="2">
    <location>
        <begin position="137"/>
        <end position="162"/>
    </location>
</feature>
<dbReference type="PANTHER" id="PTHR21315">
    <property type="entry name" value="APRATAXIN AND PNK-LIKE FACTOR-RELATED"/>
    <property type="match status" value="1"/>
</dbReference>
<dbReference type="InterPro" id="IPR039253">
    <property type="entry name" value="APLF"/>
</dbReference>
<dbReference type="InterPro" id="IPR019406">
    <property type="entry name" value="APLF_PBZ"/>
</dbReference>
<evidence type="ECO:0000313" key="4">
    <source>
        <dbReference type="RefSeq" id="XP_033167139.1"/>
    </source>
</evidence>
<keyword evidence="3" id="KW-1185">Reference proteome</keyword>
<gene>
    <name evidence="4" type="primary">LOC117145551</name>
</gene>
<feature type="region of interest" description="Disordered" evidence="1">
    <location>
        <begin position="1"/>
        <end position="134"/>
    </location>
</feature>
<name>A0A6P8KT85_DROMA</name>
<feature type="compositionally biased region" description="Acidic residues" evidence="1">
    <location>
        <begin position="250"/>
        <end position="261"/>
    </location>
</feature>
<evidence type="ECO:0000259" key="2">
    <source>
        <dbReference type="Pfam" id="PF10283"/>
    </source>
</evidence>
<feature type="compositionally biased region" description="Basic and acidic residues" evidence="1">
    <location>
        <begin position="84"/>
        <end position="103"/>
    </location>
</feature>
<dbReference type="GO" id="GO:0008408">
    <property type="term" value="F:3'-5' exonuclease activity"/>
    <property type="evidence" value="ECO:0007669"/>
    <property type="project" value="InterPro"/>
</dbReference>
<dbReference type="GO" id="GO:0006302">
    <property type="term" value="P:double-strand break repair"/>
    <property type="evidence" value="ECO:0007669"/>
    <property type="project" value="InterPro"/>
</dbReference>
<organism evidence="3 4">
    <name type="scientific">Drosophila mauritiana</name>
    <name type="common">Fruit fly</name>
    <dbReference type="NCBI Taxonomy" id="7226"/>
    <lineage>
        <taxon>Eukaryota</taxon>
        <taxon>Metazoa</taxon>
        <taxon>Ecdysozoa</taxon>
        <taxon>Arthropoda</taxon>
        <taxon>Hexapoda</taxon>
        <taxon>Insecta</taxon>
        <taxon>Pterygota</taxon>
        <taxon>Neoptera</taxon>
        <taxon>Endopterygota</taxon>
        <taxon>Diptera</taxon>
        <taxon>Brachycera</taxon>
        <taxon>Muscomorpha</taxon>
        <taxon>Ephydroidea</taxon>
        <taxon>Drosophilidae</taxon>
        <taxon>Drosophila</taxon>
        <taxon>Sophophora</taxon>
    </lineage>
</organism>
<feature type="compositionally biased region" description="Basic and acidic residues" evidence="1">
    <location>
        <begin position="154"/>
        <end position="167"/>
    </location>
</feature>